<reference evidence="2" key="2">
    <citation type="submission" date="2019-02" db="EMBL/GenBank/DDBJ databases">
        <title>Opniocepnalus argus Var Kimnra genome.</title>
        <authorList>
            <person name="Zhou C."/>
            <person name="Xiao S."/>
        </authorList>
    </citation>
    <scope>NUCLEOTIDE SEQUENCE [LARGE SCALE GENOMIC DNA]</scope>
</reference>
<organism evidence="1 2">
    <name type="scientific">Channa argus</name>
    <name type="common">Northern snakehead</name>
    <name type="synonym">Ophicephalus argus</name>
    <dbReference type="NCBI Taxonomy" id="215402"/>
    <lineage>
        <taxon>Eukaryota</taxon>
        <taxon>Metazoa</taxon>
        <taxon>Chordata</taxon>
        <taxon>Craniata</taxon>
        <taxon>Vertebrata</taxon>
        <taxon>Euteleostomi</taxon>
        <taxon>Actinopterygii</taxon>
        <taxon>Neopterygii</taxon>
        <taxon>Teleostei</taxon>
        <taxon>Neoteleostei</taxon>
        <taxon>Acanthomorphata</taxon>
        <taxon>Anabantaria</taxon>
        <taxon>Anabantiformes</taxon>
        <taxon>Channoidei</taxon>
        <taxon>Channidae</taxon>
        <taxon>Channa</taxon>
    </lineage>
</organism>
<dbReference type="EMBL" id="CM015725">
    <property type="protein sequence ID" value="KAF3699279.1"/>
    <property type="molecule type" value="Genomic_DNA"/>
</dbReference>
<proteinExistence type="predicted"/>
<dbReference type="Proteomes" id="UP000503349">
    <property type="component" value="Chromosome 14"/>
</dbReference>
<evidence type="ECO:0000313" key="1">
    <source>
        <dbReference type="EMBL" id="KAF3699279.1"/>
    </source>
</evidence>
<protein>
    <submittedName>
        <fullName evidence="1">Uncharacterized protein</fullName>
    </submittedName>
</protein>
<gene>
    <name evidence="1" type="ORF">EXN66_Car014966</name>
</gene>
<evidence type="ECO:0000313" key="2">
    <source>
        <dbReference type="Proteomes" id="UP000503349"/>
    </source>
</evidence>
<keyword evidence="2" id="KW-1185">Reference proteome</keyword>
<sequence>MIVFTFQGEDRYLCLSFMRDCLVSCLSVCVCVRVCVSVCLCVFVCTCAMIEDLPADLTMQYVIFPLYKSLLPHGKTQSITLSSFRQSGTSHAAAAIFHCAV</sequence>
<name>A0A6G1QA40_CHAAH</name>
<accession>A0A6G1QA40</accession>
<dbReference type="AlphaFoldDB" id="A0A6G1QA40"/>
<reference evidence="1 2" key="1">
    <citation type="submission" date="2019-02" db="EMBL/GenBank/DDBJ databases">
        <title>Opniocepnalus argus genome.</title>
        <authorList>
            <person name="Zhou C."/>
            <person name="Xiao S."/>
        </authorList>
    </citation>
    <scope>NUCLEOTIDE SEQUENCE [LARGE SCALE GENOMIC DNA]</scope>
    <source>
        <strain evidence="1">OARG1902GOOAL</strain>
        <tissue evidence="1">Muscle</tissue>
    </source>
</reference>